<accession>A0A4P0XRX8</accession>
<dbReference type="Proteomes" id="UP000507695">
    <property type="component" value="Unassembled WGS sequence"/>
</dbReference>
<sequence>MATLTRNRIDSPALGLANSVELTPAEKRNLQLNAAAELVRLADTPSREEKARYALARTALTQYDAMIAAWHPRPTGCARHHPGAY</sequence>
<dbReference type="AlphaFoldDB" id="A0A4P0XRX8"/>
<evidence type="ECO:0000313" key="1">
    <source>
        <dbReference type="EMBL" id="VTM49624.1"/>
    </source>
</evidence>
<gene>
    <name evidence="1" type="primary">hmsH_2</name>
    <name evidence="1" type="ORF">NCTC9183_00980</name>
</gene>
<dbReference type="EMBL" id="CABDVL010000003">
    <property type="protein sequence ID" value="VTM49624.1"/>
    <property type="molecule type" value="Genomic_DNA"/>
</dbReference>
<name>A0A4P0XRX8_KLEPN</name>
<protein>
    <submittedName>
        <fullName evidence="1">Biofilm formation protein HmsH</fullName>
    </submittedName>
</protein>
<proteinExistence type="predicted"/>
<reference evidence="1" key="1">
    <citation type="submission" date="2019-04" db="EMBL/GenBank/DDBJ databases">
        <authorList>
            <consortium name="Pathogen Informatics"/>
        </authorList>
    </citation>
    <scope>NUCLEOTIDE SEQUENCE</scope>
    <source>
        <strain evidence="1">NCTC9183</strain>
    </source>
</reference>
<organism evidence="1">
    <name type="scientific">Klebsiella pneumoniae</name>
    <dbReference type="NCBI Taxonomy" id="573"/>
    <lineage>
        <taxon>Bacteria</taxon>
        <taxon>Pseudomonadati</taxon>
        <taxon>Pseudomonadota</taxon>
        <taxon>Gammaproteobacteria</taxon>
        <taxon>Enterobacterales</taxon>
        <taxon>Enterobacteriaceae</taxon>
        <taxon>Klebsiella/Raoultella group</taxon>
        <taxon>Klebsiella</taxon>
        <taxon>Klebsiella pneumoniae complex</taxon>
    </lineage>
</organism>